<dbReference type="RefSeq" id="WP_188442752.1">
    <property type="nucleotide sequence ID" value="NZ_BMGK01000010.1"/>
</dbReference>
<name>A0A8J2YAT9_9FLAO</name>
<keyword evidence="2" id="KW-1185">Reference proteome</keyword>
<dbReference type="Proteomes" id="UP000652231">
    <property type="component" value="Unassembled WGS sequence"/>
</dbReference>
<dbReference type="EMBL" id="BMGK01000010">
    <property type="protein sequence ID" value="GGD99226.1"/>
    <property type="molecule type" value="Genomic_DNA"/>
</dbReference>
<evidence type="ECO:0000313" key="1">
    <source>
        <dbReference type="EMBL" id="GGD99226.1"/>
    </source>
</evidence>
<proteinExistence type="predicted"/>
<reference evidence="1" key="2">
    <citation type="submission" date="2020-09" db="EMBL/GenBank/DDBJ databases">
        <authorList>
            <person name="Sun Q."/>
            <person name="Zhou Y."/>
        </authorList>
    </citation>
    <scope>NUCLEOTIDE SEQUENCE</scope>
    <source>
        <strain evidence="1">CGMCC 1.12924</strain>
    </source>
</reference>
<sequence>MDTVDNIRSGLIDKILAIKNRAFLQALDQLISSSATDSQTVTLSNEQKQLLQMSEEDIKDGKLISQEAMDKRNLEWLNAL</sequence>
<evidence type="ECO:0000313" key="2">
    <source>
        <dbReference type="Proteomes" id="UP000652231"/>
    </source>
</evidence>
<reference evidence="1" key="1">
    <citation type="journal article" date="2014" name="Int. J. Syst. Evol. Microbiol.">
        <title>Complete genome sequence of Corynebacterium casei LMG S-19264T (=DSM 44701T), isolated from a smear-ripened cheese.</title>
        <authorList>
            <consortium name="US DOE Joint Genome Institute (JGI-PGF)"/>
            <person name="Walter F."/>
            <person name="Albersmeier A."/>
            <person name="Kalinowski J."/>
            <person name="Ruckert C."/>
        </authorList>
    </citation>
    <scope>NUCLEOTIDE SEQUENCE</scope>
    <source>
        <strain evidence="1">CGMCC 1.12924</strain>
    </source>
</reference>
<protein>
    <submittedName>
        <fullName evidence="1">Uncharacterized protein</fullName>
    </submittedName>
</protein>
<gene>
    <name evidence="1" type="ORF">GCM10011312_23410</name>
</gene>
<dbReference type="AlphaFoldDB" id="A0A8J2YAT9"/>
<accession>A0A8J2YAT9</accession>
<organism evidence="1 2">
    <name type="scientific">Planktosalinus lacus</name>
    <dbReference type="NCBI Taxonomy" id="1526573"/>
    <lineage>
        <taxon>Bacteria</taxon>
        <taxon>Pseudomonadati</taxon>
        <taxon>Bacteroidota</taxon>
        <taxon>Flavobacteriia</taxon>
        <taxon>Flavobacteriales</taxon>
        <taxon>Flavobacteriaceae</taxon>
        <taxon>Planktosalinus</taxon>
    </lineage>
</organism>
<comment type="caution">
    <text evidence="1">The sequence shown here is derived from an EMBL/GenBank/DDBJ whole genome shotgun (WGS) entry which is preliminary data.</text>
</comment>